<dbReference type="Proteomes" id="UP000251647">
    <property type="component" value="Unassembled WGS sequence"/>
</dbReference>
<evidence type="ECO:0000313" key="3">
    <source>
        <dbReference type="Proteomes" id="UP000251647"/>
    </source>
</evidence>
<gene>
    <name evidence="2" type="ORF">NCTC11647_03374</name>
</gene>
<proteinExistence type="predicted"/>
<feature type="signal peptide" evidence="1">
    <location>
        <begin position="1"/>
        <end position="16"/>
    </location>
</feature>
<dbReference type="EMBL" id="UATL01000005">
    <property type="protein sequence ID" value="SPY44430.1"/>
    <property type="molecule type" value="Genomic_DNA"/>
</dbReference>
<keyword evidence="1" id="KW-0732">Signal</keyword>
<reference evidence="2 3" key="1">
    <citation type="submission" date="2018-06" db="EMBL/GenBank/DDBJ databases">
        <authorList>
            <consortium name="Pathogen Informatics"/>
            <person name="Doyle S."/>
        </authorList>
    </citation>
    <scope>NUCLEOTIDE SEQUENCE [LARGE SCALE GENOMIC DNA]</scope>
    <source>
        <strain evidence="2 3">NCTC11647</strain>
    </source>
</reference>
<feature type="chain" id="PRO_5015932042" description="Lipoprotein" evidence="1">
    <location>
        <begin position="17"/>
        <end position="262"/>
    </location>
</feature>
<protein>
    <recommendedName>
        <fullName evidence="4">Lipoprotein</fullName>
    </recommendedName>
</protein>
<evidence type="ECO:0000313" key="2">
    <source>
        <dbReference type="EMBL" id="SPY44430.1"/>
    </source>
</evidence>
<evidence type="ECO:0008006" key="4">
    <source>
        <dbReference type="Google" id="ProtNLM"/>
    </source>
</evidence>
<evidence type="ECO:0000256" key="1">
    <source>
        <dbReference type="SAM" id="SignalP"/>
    </source>
</evidence>
<name>A0A2X1XMU0_PHODM</name>
<organism evidence="2 3">
    <name type="scientific">Photobacterium damselae</name>
    <dbReference type="NCBI Taxonomy" id="38293"/>
    <lineage>
        <taxon>Bacteria</taxon>
        <taxon>Pseudomonadati</taxon>
        <taxon>Pseudomonadota</taxon>
        <taxon>Gammaproteobacteria</taxon>
        <taxon>Vibrionales</taxon>
        <taxon>Vibrionaceae</taxon>
        <taxon>Photobacterium</taxon>
    </lineage>
</organism>
<dbReference type="PROSITE" id="PS51257">
    <property type="entry name" value="PROKAR_LIPOPROTEIN"/>
    <property type="match status" value="1"/>
</dbReference>
<accession>A0A2X1XMU0</accession>
<sequence>MVRMMANISRVIFTLSALTLFGCGGGGSDSPKPTPKVSAKVGIYGVDDAVMLVDSTLKGGVFAHVSEQQGKKETNLQFASFKNEITKIDSGNVKAWLVDQTLTPFDGGHQWHQEINYAHNSEQKFAVTFQDNNNQASTFGSVYGVPFTYAFSKQPKSESLDQLSGVYQNNQLGSSWNIQPSGYLKVTKADNCTFEGTVKAATDTVYFSGSVIRTCPAYKDPKQEDVKLNAIVFSTKSGDKTTINSIFYDNNELLEWFTVEQK</sequence>
<dbReference type="AlphaFoldDB" id="A0A2X1XMU0"/>